<keyword evidence="2" id="KW-1185">Reference proteome</keyword>
<dbReference type="AlphaFoldDB" id="A0A4Y8UJG4"/>
<dbReference type="InterPro" id="IPR011990">
    <property type="entry name" value="TPR-like_helical_dom_sf"/>
</dbReference>
<comment type="caution">
    <text evidence="1">The sequence shown here is derived from an EMBL/GenBank/DDBJ whole genome shotgun (WGS) entry which is preliminary data.</text>
</comment>
<dbReference type="OrthoDB" id="9812424at2"/>
<dbReference type="SUPFAM" id="SSF48452">
    <property type="entry name" value="TPR-like"/>
    <property type="match status" value="1"/>
</dbReference>
<dbReference type="Gene3D" id="1.25.40.10">
    <property type="entry name" value="Tetratricopeptide repeat domain"/>
    <property type="match status" value="1"/>
</dbReference>
<protein>
    <submittedName>
        <fullName evidence="1">Uncharacterized protein</fullName>
    </submittedName>
</protein>
<dbReference type="Proteomes" id="UP000298133">
    <property type="component" value="Unassembled WGS sequence"/>
</dbReference>
<proteinExistence type="predicted"/>
<gene>
    <name evidence="1" type="ORF">E3W66_00525</name>
</gene>
<organism evidence="1 2">
    <name type="scientific">Gammaproteobacteria bacterium LSUCC0057</name>
    <dbReference type="NCBI Taxonomy" id="2559237"/>
    <lineage>
        <taxon>Bacteria</taxon>
        <taxon>Pseudomonadati</taxon>
        <taxon>Pseudomonadota</taxon>
        <taxon>Gammaproteobacteria</taxon>
        <taxon>Cellvibrionales</taxon>
        <taxon>Porticoccaceae</taxon>
        <taxon>SAR92 clade</taxon>
    </lineage>
</organism>
<evidence type="ECO:0000313" key="2">
    <source>
        <dbReference type="Proteomes" id="UP000298133"/>
    </source>
</evidence>
<dbReference type="EMBL" id="SPIA01000001">
    <property type="protein sequence ID" value="TFH68482.1"/>
    <property type="molecule type" value="Genomic_DNA"/>
</dbReference>
<sequence length="219" mass="24117">MVYLSQLLQLSVRSVLPVVMLLIFSCIVNADERVLSVEEIQQRWAEVNYQRQGEQQLAEFEALLAQTDQALKVNQRDADLLIWRGIVQSTYAGARGGLGALKLAKAAKADLEAAIAIDPTAQDGSAYTSLGTLYANVPSWPIGFGSDKKARQLLLQALQINPDGIDCHFFYAQFLHAQGEHEQAREHYQAALQAAPRAGRESADRGRRAEIEQALASLK</sequence>
<dbReference type="Pfam" id="PF14559">
    <property type="entry name" value="TPR_19"/>
    <property type="match status" value="1"/>
</dbReference>
<evidence type="ECO:0000313" key="1">
    <source>
        <dbReference type="EMBL" id="TFH68482.1"/>
    </source>
</evidence>
<accession>A0A4Y8UJG4</accession>
<name>A0A4Y8UJG4_9GAMM</name>
<reference evidence="1 2" key="1">
    <citation type="submission" date="2019-03" db="EMBL/GenBank/DDBJ databases">
        <title>Draft genome of Gammaproteobacteria bacterium LSUCC0057, a member of the SAR92 clade.</title>
        <authorList>
            <person name="Lanclos V.C."/>
            <person name="Doiron C."/>
            <person name="Henson M.W."/>
            <person name="Thrash J.C."/>
        </authorList>
    </citation>
    <scope>NUCLEOTIDE SEQUENCE [LARGE SCALE GENOMIC DNA]</scope>
    <source>
        <strain evidence="1 2">LSUCC0057</strain>
    </source>
</reference>